<organism evidence="13">
    <name type="scientific">Corethron hystrix</name>
    <dbReference type="NCBI Taxonomy" id="216773"/>
    <lineage>
        <taxon>Eukaryota</taxon>
        <taxon>Sar</taxon>
        <taxon>Stramenopiles</taxon>
        <taxon>Ochrophyta</taxon>
        <taxon>Bacillariophyta</taxon>
        <taxon>Coscinodiscophyceae</taxon>
        <taxon>Corethrophycidae</taxon>
        <taxon>Corethrales</taxon>
        <taxon>Corethraceae</taxon>
        <taxon>Corethron</taxon>
    </lineage>
</organism>
<evidence type="ECO:0000313" key="13">
    <source>
        <dbReference type="EMBL" id="CAD8900263.1"/>
    </source>
</evidence>
<feature type="transmembrane region" description="Helical" evidence="10">
    <location>
        <begin position="769"/>
        <end position="789"/>
    </location>
</feature>
<comment type="similarity">
    <text evidence="2 10">Belongs to the cation transport ATPase (P-type) (TC 3.A.3) family. Type IB subfamily.</text>
</comment>
<dbReference type="GO" id="GO:0016020">
    <property type="term" value="C:membrane"/>
    <property type="evidence" value="ECO:0007669"/>
    <property type="project" value="UniProtKB-SubCell"/>
</dbReference>
<feature type="region of interest" description="Disordered" evidence="11">
    <location>
        <begin position="1"/>
        <end position="26"/>
    </location>
</feature>
<gene>
    <name evidence="13" type="ORF">CHYS00102_LOCUS27480</name>
</gene>
<dbReference type="FunFam" id="2.70.150.10:FF:000002">
    <property type="entry name" value="Copper-transporting ATPase 1, putative"/>
    <property type="match status" value="1"/>
</dbReference>
<dbReference type="SFLD" id="SFLDS00003">
    <property type="entry name" value="Haloacid_Dehalogenase"/>
    <property type="match status" value="1"/>
</dbReference>
<dbReference type="InterPro" id="IPR001757">
    <property type="entry name" value="P_typ_ATPase"/>
</dbReference>
<evidence type="ECO:0000256" key="2">
    <source>
        <dbReference type="ARBA" id="ARBA00006024"/>
    </source>
</evidence>
<dbReference type="InterPro" id="IPR027256">
    <property type="entry name" value="P-typ_ATPase_IB"/>
</dbReference>
<keyword evidence="4 10" id="KW-0479">Metal-binding</keyword>
<dbReference type="InterPro" id="IPR036412">
    <property type="entry name" value="HAD-like_sf"/>
</dbReference>
<dbReference type="PRINTS" id="PR00120">
    <property type="entry name" value="HATPASE"/>
</dbReference>
<dbReference type="CDD" id="cd00371">
    <property type="entry name" value="HMA"/>
    <property type="match status" value="1"/>
</dbReference>
<dbReference type="InterPro" id="IPR023299">
    <property type="entry name" value="ATPase_P-typ_cyto_dom_N"/>
</dbReference>
<dbReference type="PROSITE" id="PS01229">
    <property type="entry name" value="COF_2"/>
    <property type="match status" value="1"/>
</dbReference>
<dbReference type="PROSITE" id="PS00154">
    <property type="entry name" value="ATPASE_E1_E2"/>
    <property type="match status" value="1"/>
</dbReference>
<dbReference type="SUPFAM" id="SSF56784">
    <property type="entry name" value="HAD-like"/>
    <property type="match status" value="1"/>
</dbReference>
<dbReference type="InterPro" id="IPR059000">
    <property type="entry name" value="ATPase_P-type_domA"/>
</dbReference>
<evidence type="ECO:0000256" key="3">
    <source>
        <dbReference type="ARBA" id="ARBA00022692"/>
    </source>
</evidence>
<keyword evidence="8 10" id="KW-1133">Transmembrane helix</keyword>
<dbReference type="InterPro" id="IPR044492">
    <property type="entry name" value="P_typ_ATPase_HD_dom"/>
</dbReference>
<evidence type="ECO:0000256" key="10">
    <source>
        <dbReference type="RuleBase" id="RU362081"/>
    </source>
</evidence>
<dbReference type="AlphaFoldDB" id="A0A7S1FZA6"/>
<dbReference type="InterPro" id="IPR018303">
    <property type="entry name" value="ATPase_P-typ_P_site"/>
</dbReference>
<proteinExistence type="inferred from homology"/>
<dbReference type="Gene3D" id="3.40.50.1000">
    <property type="entry name" value="HAD superfamily/HAD-like"/>
    <property type="match status" value="1"/>
</dbReference>
<dbReference type="InterPro" id="IPR008250">
    <property type="entry name" value="ATPase_P-typ_transduc_dom_A_sf"/>
</dbReference>
<dbReference type="GO" id="GO:0019829">
    <property type="term" value="F:ATPase-coupled monoatomic cation transmembrane transporter activity"/>
    <property type="evidence" value="ECO:0007669"/>
    <property type="project" value="InterPro"/>
</dbReference>
<dbReference type="GO" id="GO:0005524">
    <property type="term" value="F:ATP binding"/>
    <property type="evidence" value="ECO:0007669"/>
    <property type="project" value="UniProtKB-UniRule"/>
</dbReference>
<dbReference type="PROSITE" id="PS50846">
    <property type="entry name" value="HMA_2"/>
    <property type="match status" value="2"/>
</dbReference>
<dbReference type="PANTHER" id="PTHR48085">
    <property type="entry name" value="CADMIUM/ZINC-TRANSPORTING ATPASE HMA2-RELATED"/>
    <property type="match status" value="1"/>
</dbReference>
<evidence type="ECO:0000256" key="8">
    <source>
        <dbReference type="ARBA" id="ARBA00022989"/>
    </source>
</evidence>
<keyword evidence="9 10" id="KW-0472">Membrane</keyword>
<evidence type="ECO:0000256" key="7">
    <source>
        <dbReference type="ARBA" id="ARBA00022967"/>
    </source>
</evidence>
<keyword evidence="5 10" id="KW-0547">Nucleotide-binding</keyword>
<evidence type="ECO:0000256" key="11">
    <source>
        <dbReference type="SAM" id="MobiDB-lite"/>
    </source>
</evidence>
<dbReference type="InterPro" id="IPR023298">
    <property type="entry name" value="ATPase_P-typ_TM_dom_sf"/>
</dbReference>
<dbReference type="EMBL" id="HBFR01037706">
    <property type="protein sequence ID" value="CAD8900263.1"/>
    <property type="molecule type" value="Transcribed_RNA"/>
</dbReference>
<reference evidence="13" key="1">
    <citation type="submission" date="2021-01" db="EMBL/GenBank/DDBJ databases">
        <authorList>
            <person name="Corre E."/>
            <person name="Pelletier E."/>
            <person name="Niang G."/>
            <person name="Scheremetjew M."/>
            <person name="Finn R."/>
            <person name="Kale V."/>
            <person name="Holt S."/>
            <person name="Cochrane G."/>
            <person name="Meng A."/>
            <person name="Brown T."/>
            <person name="Cohen L."/>
        </authorList>
    </citation>
    <scope>NUCLEOTIDE SEQUENCE</scope>
    <source>
        <strain evidence="13">308</strain>
    </source>
</reference>
<dbReference type="InterPro" id="IPR006121">
    <property type="entry name" value="HMA_dom"/>
</dbReference>
<keyword evidence="6 10" id="KW-0067">ATP-binding</keyword>
<dbReference type="NCBIfam" id="TIGR01525">
    <property type="entry name" value="ATPase-IB_hvy"/>
    <property type="match status" value="1"/>
</dbReference>
<evidence type="ECO:0000259" key="12">
    <source>
        <dbReference type="PROSITE" id="PS50846"/>
    </source>
</evidence>
<evidence type="ECO:0000256" key="9">
    <source>
        <dbReference type="ARBA" id="ARBA00023136"/>
    </source>
</evidence>
<dbReference type="SUPFAM" id="SSF55008">
    <property type="entry name" value="HMA, heavy metal-associated domain"/>
    <property type="match status" value="2"/>
</dbReference>
<dbReference type="InterPro" id="IPR023214">
    <property type="entry name" value="HAD_sf"/>
</dbReference>
<dbReference type="InterPro" id="IPR036163">
    <property type="entry name" value="HMA_dom_sf"/>
</dbReference>
<sequence>MKSGGCSDPSSKCCTSNERDKGATCVSNSPSLIDSKKETEAPINCFAFVQRNEVLICDRDNKVIRFVIDDAHMPSTSSSKRNIDNDRRLCFLTHGHDVADLLTPCFDSAGRHLKDEEENDLEPCAFCDEEDAHVHAHFYNEKYCFADNAESSNTKKAVVDPFFLASVVLRRAPIGIDDSNAEGYHILPSCGLLPQNQPCNSKEYKRLLDSTENGTPLCHEPCCHDYYFKPNSEGKEKKRGRKLYPVWHHDHIDYLVYHESSESVHLEYPCDSCGEMDIHGKFNFIGRRKWRTSSKSKEIQLNIFEIPSKPFSIVEAFSVLYETNSSRTNVCRRACCVAKKSSCSAQNGRPQINMTEKAATSGRSQFYVKGICCSSEVPAVEAIVNQLRGVHNLSINVTTRNVYVEHNLSTVTAAKIKSSLDKNGFAASIIKDAGVKNTQTKANNTSIVQSQLFVRGICCPAEIPSIDEIIKPLPGVKKVSVNVTTKIVYLEHDCSMISIQEIGKKLSLNNFEATVQKDGKCPVRKEMNSNIENTSNTELSVKIAITLSGVFWSISMLSYIPGWNNFKYFALCAVLLGLPPIALKAISTLRRKHFDANCLMFLAVVGALCLREFTEAAAVSFLYSISDILETLATRKARDALSEIVNLRPESANLIDPATDNVSVISADDVLPGQRLLVRPGEKIPCDGIILEGSSVVDESALTGESRPIKKSLNDDVSGGTINIGRSPLVVNATVTVDNSAVARLIQLVEKAQANRSPTERLVDKFAKLYTPIIVFSAFLMCTVPWSYGEEIGKIWFHIGLTTMIVACPCALIISTPVTYVAGLAALAKLGVIVKGGAHLEALGRVGIIALDKTGTLTEGKFKLLHLDLIRNDFNRKDVLKILTALEGPSIHPLANALIEAAKNEGIEPVVGNAKDHTILKGEGVSAYYNGSMVYVGNQRLFNRINMYSELNSSTKEKVDYWSNLGGTVGYIGVEGFGIIAAYCAADAVREEAKSVVSQLKGLGIEVSMLTGDSVCAAAAIGKQVGIADPNICAELLPHEKLNLVQAMKENKIESVSFLCNGKKQDFVLMCGDGINDTPALALANVGVAMGAGAALALETSDVTLMDDNLNKLLCAVKMGRTVIATIKENMIFSVLSKLLVIVYIIFKGANLWIAISCDVGSMLIVTLNGMKLLPHSRKAHDMPDNECTPLLA</sequence>
<dbReference type="SFLD" id="SFLDF00027">
    <property type="entry name" value="p-type_atpase"/>
    <property type="match status" value="1"/>
</dbReference>
<dbReference type="Gene3D" id="3.30.70.100">
    <property type="match status" value="2"/>
</dbReference>
<protein>
    <recommendedName>
        <fullName evidence="12">HMA domain-containing protein</fullName>
    </recommendedName>
</protein>
<feature type="domain" description="HMA" evidence="12">
    <location>
        <begin position="362"/>
        <end position="428"/>
    </location>
</feature>
<evidence type="ECO:0000256" key="6">
    <source>
        <dbReference type="ARBA" id="ARBA00022840"/>
    </source>
</evidence>
<dbReference type="Gene3D" id="3.40.1110.10">
    <property type="entry name" value="Calcium-transporting ATPase, cytoplasmic domain N"/>
    <property type="match status" value="1"/>
</dbReference>
<keyword evidence="3 10" id="KW-0812">Transmembrane</keyword>
<accession>A0A7S1FZA6</accession>
<evidence type="ECO:0000256" key="1">
    <source>
        <dbReference type="ARBA" id="ARBA00004141"/>
    </source>
</evidence>
<dbReference type="SUPFAM" id="SSF81653">
    <property type="entry name" value="Calcium ATPase, transduction domain A"/>
    <property type="match status" value="1"/>
</dbReference>
<feature type="transmembrane region" description="Helical" evidence="10">
    <location>
        <begin position="795"/>
        <end position="814"/>
    </location>
</feature>
<dbReference type="Gene3D" id="2.70.150.10">
    <property type="entry name" value="Calcium-transporting ATPase, cytoplasmic transduction domain A"/>
    <property type="match status" value="1"/>
</dbReference>
<dbReference type="PANTHER" id="PTHR48085:SF5">
    <property type="entry name" value="CADMIUM_ZINC-TRANSPORTING ATPASE HMA4-RELATED"/>
    <property type="match status" value="1"/>
</dbReference>
<feature type="domain" description="HMA" evidence="12">
    <location>
        <begin position="448"/>
        <end position="514"/>
    </location>
</feature>
<evidence type="ECO:0000256" key="5">
    <source>
        <dbReference type="ARBA" id="ARBA00022741"/>
    </source>
</evidence>
<comment type="subcellular location">
    <subcellularLocation>
        <location evidence="1">Membrane</location>
        <topology evidence="1">Multi-pass membrane protein</topology>
    </subcellularLocation>
</comment>
<dbReference type="SUPFAM" id="SSF81665">
    <property type="entry name" value="Calcium ATPase, transmembrane domain M"/>
    <property type="match status" value="1"/>
</dbReference>
<dbReference type="InterPro" id="IPR051014">
    <property type="entry name" value="Cation_Transport_ATPase_IB"/>
</dbReference>
<dbReference type="Pfam" id="PF00702">
    <property type="entry name" value="Hydrolase"/>
    <property type="match status" value="1"/>
</dbReference>
<dbReference type="Pfam" id="PF00122">
    <property type="entry name" value="E1-E2_ATPase"/>
    <property type="match status" value="1"/>
</dbReference>
<dbReference type="GO" id="GO:0046872">
    <property type="term" value="F:metal ion binding"/>
    <property type="evidence" value="ECO:0007669"/>
    <property type="project" value="UniProtKB-KW"/>
</dbReference>
<name>A0A7S1FZA6_9STRA</name>
<dbReference type="PRINTS" id="PR00119">
    <property type="entry name" value="CATATPASE"/>
</dbReference>
<comment type="caution">
    <text evidence="10">Lacks conserved residue(s) required for the propagation of feature annotation.</text>
</comment>
<keyword evidence="7" id="KW-1278">Translocase</keyword>
<dbReference type="GO" id="GO:0016887">
    <property type="term" value="F:ATP hydrolysis activity"/>
    <property type="evidence" value="ECO:0007669"/>
    <property type="project" value="InterPro"/>
</dbReference>
<evidence type="ECO:0000256" key="4">
    <source>
        <dbReference type="ARBA" id="ARBA00022723"/>
    </source>
</evidence>
<dbReference type="NCBIfam" id="TIGR01494">
    <property type="entry name" value="ATPase_P-type"/>
    <property type="match status" value="1"/>
</dbReference>
<dbReference type="SFLD" id="SFLDG00002">
    <property type="entry name" value="C1.7:_P-type_atpase_like"/>
    <property type="match status" value="1"/>
</dbReference>